<sequence length="214" mass="23863">MSVVSKPVRPCQSVLFHHYKSDYRVRIDRPIRTSRPSQPNPNHSPCLPPCHPREAPSLASSATPPQASALSGGPADPSRCFLWHPRSGCRTSSTAETDASRTRCRRRPRFQTAAARSERSNTVRPSAPETPASRGASLRALFLQPSFPPPIFRRSRRPCHSGQRHPHQTKPPPPPSQKEGRAETYLTRWPTTTRPTTSRRPEPPHLSRSGASLR</sequence>
<feature type="region of interest" description="Disordered" evidence="1">
    <location>
        <begin position="88"/>
        <end position="214"/>
    </location>
</feature>
<feature type="compositionally biased region" description="Low complexity" evidence="1">
    <location>
        <begin position="187"/>
        <end position="198"/>
    </location>
</feature>
<dbReference type="Proteomes" id="UP001140949">
    <property type="component" value="Unassembled WGS sequence"/>
</dbReference>
<proteinExistence type="predicted"/>
<evidence type="ECO:0000256" key="1">
    <source>
        <dbReference type="SAM" id="MobiDB-lite"/>
    </source>
</evidence>
<feature type="compositionally biased region" description="Polar residues" evidence="1">
    <location>
        <begin position="58"/>
        <end position="69"/>
    </location>
</feature>
<reference evidence="2" key="1">
    <citation type="journal article" date="2023" name="GigaByte">
        <title>Genome assembly of the bearded iris, Iris pallida Lam.</title>
        <authorList>
            <person name="Bruccoleri R.E."/>
            <person name="Oakeley E.J."/>
            <person name="Faust A.M.E."/>
            <person name="Altorfer M."/>
            <person name="Dessus-Babus S."/>
            <person name="Burckhardt D."/>
            <person name="Oertli M."/>
            <person name="Naumann U."/>
            <person name="Petersen F."/>
            <person name="Wong J."/>
        </authorList>
    </citation>
    <scope>NUCLEOTIDE SEQUENCE</scope>
    <source>
        <strain evidence="2">GSM-AAB239-AS_SAM_17_03QT</strain>
    </source>
</reference>
<feature type="region of interest" description="Disordered" evidence="1">
    <location>
        <begin position="31"/>
        <end position="75"/>
    </location>
</feature>
<keyword evidence="3" id="KW-1185">Reference proteome</keyword>
<feature type="compositionally biased region" description="Polar residues" evidence="1">
    <location>
        <begin position="34"/>
        <end position="43"/>
    </location>
</feature>
<evidence type="ECO:0000313" key="3">
    <source>
        <dbReference type="Proteomes" id="UP001140949"/>
    </source>
</evidence>
<dbReference type="EMBL" id="JANAVB010029619">
    <property type="protein sequence ID" value="KAJ6814564.1"/>
    <property type="molecule type" value="Genomic_DNA"/>
</dbReference>
<reference evidence="2" key="2">
    <citation type="submission" date="2023-04" db="EMBL/GenBank/DDBJ databases">
        <authorList>
            <person name="Bruccoleri R.E."/>
            <person name="Oakeley E.J."/>
            <person name="Faust A.-M."/>
            <person name="Dessus-Babus S."/>
            <person name="Altorfer M."/>
            <person name="Burckhardt D."/>
            <person name="Oertli M."/>
            <person name="Naumann U."/>
            <person name="Petersen F."/>
            <person name="Wong J."/>
        </authorList>
    </citation>
    <scope>NUCLEOTIDE SEQUENCE</scope>
    <source>
        <strain evidence="2">GSM-AAB239-AS_SAM_17_03QT</strain>
        <tissue evidence="2">Leaf</tissue>
    </source>
</reference>
<accession>A0AAX6FDT3</accession>
<organism evidence="2 3">
    <name type="scientific">Iris pallida</name>
    <name type="common">Sweet iris</name>
    <dbReference type="NCBI Taxonomy" id="29817"/>
    <lineage>
        <taxon>Eukaryota</taxon>
        <taxon>Viridiplantae</taxon>
        <taxon>Streptophyta</taxon>
        <taxon>Embryophyta</taxon>
        <taxon>Tracheophyta</taxon>
        <taxon>Spermatophyta</taxon>
        <taxon>Magnoliopsida</taxon>
        <taxon>Liliopsida</taxon>
        <taxon>Asparagales</taxon>
        <taxon>Iridaceae</taxon>
        <taxon>Iridoideae</taxon>
        <taxon>Irideae</taxon>
        <taxon>Iris</taxon>
    </lineage>
</organism>
<dbReference type="AlphaFoldDB" id="A0AAX6FDT3"/>
<gene>
    <name evidence="2" type="ORF">M6B38_137230</name>
</gene>
<evidence type="ECO:0000313" key="2">
    <source>
        <dbReference type="EMBL" id="KAJ6814564.1"/>
    </source>
</evidence>
<comment type="caution">
    <text evidence="2">The sequence shown here is derived from an EMBL/GenBank/DDBJ whole genome shotgun (WGS) entry which is preliminary data.</text>
</comment>
<protein>
    <submittedName>
        <fullName evidence="2">Uncharacterized protein</fullName>
    </submittedName>
</protein>
<feature type="compositionally biased region" description="Basic residues" evidence="1">
    <location>
        <begin position="153"/>
        <end position="168"/>
    </location>
</feature>
<name>A0AAX6FDT3_IRIPA</name>